<dbReference type="Gene3D" id="3.30.200.20">
    <property type="entry name" value="Phosphorylase Kinase, domain 1"/>
    <property type="match status" value="1"/>
</dbReference>
<proteinExistence type="predicted"/>
<dbReference type="PATRIC" id="fig|449659.4.peg.53"/>
<feature type="transmembrane region" description="Helical" evidence="11">
    <location>
        <begin position="339"/>
        <end position="361"/>
    </location>
</feature>
<evidence type="ECO:0000313" key="14">
    <source>
        <dbReference type="EMBL" id="KRO02629.1"/>
    </source>
</evidence>
<evidence type="ECO:0000256" key="4">
    <source>
        <dbReference type="ARBA" id="ARBA00022741"/>
    </source>
</evidence>
<dbReference type="EMBL" id="JQCN01000001">
    <property type="protein sequence ID" value="KRO02629.1"/>
    <property type="molecule type" value="Genomic_DNA"/>
</dbReference>
<evidence type="ECO:0000256" key="6">
    <source>
        <dbReference type="ARBA" id="ARBA00022840"/>
    </source>
</evidence>
<name>A0A0R2LLJ1_9LACO</name>
<dbReference type="InterPro" id="IPR011009">
    <property type="entry name" value="Kinase-like_dom_sf"/>
</dbReference>
<evidence type="ECO:0000259" key="13">
    <source>
        <dbReference type="PROSITE" id="PS51178"/>
    </source>
</evidence>
<dbReference type="PROSITE" id="PS00107">
    <property type="entry name" value="PROTEIN_KINASE_ATP"/>
    <property type="match status" value="1"/>
</dbReference>
<organism evidence="14 15">
    <name type="scientific">Ligilactobacillus pobuzihii</name>
    <dbReference type="NCBI Taxonomy" id="449659"/>
    <lineage>
        <taxon>Bacteria</taxon>
        <taxon>Bacillati</taxon>
        <taxon>Bacillota</taxon>
        <taxon>Bacilli</taxon>
        <taxon>Lactobacillales</taxon>
        <taxon>Lactobacillaceae</taxon>
        <taxon>Ligilactobacillus</taxon>
    </lineage>
</organism>
<dbReference type="Gene3D" id="2.60.40.2560">
    <property type="match status" value="1"/>
</dbReference>
<dbReference type="EC" id="2.7.11.1" evidence="1"/>
<evidence type="ECO:0000256" key="3">
    <source>
        <dbReference type="ARBA" id="ARBA00022679"/>
    </source>
</evidence>
<comment type="caution">
    <text evidence="14">The sequence shown here is derived from an EMBL/GenBank/DDBJ whole genome shotgun (WGS) entry which is preliminary data.</text>
</comment>
<protein>
    <recommendedName>
        <fullName evidence="1">non-specific serine/threonine protein kinase</fullName>
        <ecNumber evidence="1">2.7.11.1</ecNumber>
    </recommendedName>
</protein>
<evidence type="ECO:0000256" key="11">
    <source>
        <dbReference type="SAM" id="Phobius"/>
    </source>
</evidence>
<dbReference type="SMART" id="SM00220">
    <property type="entry name" value="S_TKc"/>
    <property type="match status" value="1"/>
</dbReference>
<dbReference type="GO" id="GO:0004674">
    <property type="term" value="F:protein serine/threonine kinase activity"/>
    <property type="evidence" value="ECO:0007669"/>
    <property type="project" value="UniProtKB-KW"/>
</dbReference>
<keyword evidence="6 9" id="KW-0067">ATP-binding</keyword>
<evidence type="ECO:0000256" key="9">
    <source>
        <dbReference type="PROSITE-ProRule" id="PRU10141"/>
    </source>
</evidence>
<dbReference type="InterPro" id="IPR008271">
    <property type="entry name" value="Ser/Thr_kinase_AS"/>
</dbReference>
<evidence type="ECO:0000259" key="12">
    <source>
        <dbReference type="PROSITE" id="PS50011"/>
    </source>
</evidence>
<feature type="domain" description="PASTA" evidence="13">
    <location>
        <begin position="429"/>
        <end position="496"/>
    </location>
</feature>
<evidence type="ECO:0000256" key="10">
    <source>
        <dbReference type="SAM" id="MobiDB-lite"/>
    </source>
</evidence>
<dbReference type="PROSITE" id="PS51178">
    <property type="entry name" value="PASTA"/>
    <property type="match status" value="3"/>
</dbReference>
<feature type="domain" description="PASTA" evidence="13">
    <location>
        <begin position="497"/>
        <end position="563"/>
    </location>
</feature>
<feature type="binding site" evidence="9">
    <location>
        <position position="40"/>
    </location>
    <ligand>
        <name>ATP</name>
        <dbReference type="ChEBI" id="CHEBI:30616"/>
    </ligand>
</feature>
<evidence type="ECO:0000256" key="5">
    <source>
        <dbReference type="ARBA" id="ARBA00022777"/>
    </source>
</evidence>
<dbReference type="PROSITE" id="PS50011">
    <property type="entry name" value="PROTEIN_KINASE_DOM"/>
    <property type="match status" value="1"/>
</dbReference>
<dbReference type="Proteomes" id="UP000051886">
    <property type="component" value="Unassembled WGS sequence"/>
</dbReference>
<dbReference type="InterPro" id="IPR017441">
    <property type="entry name" value="Protein_kinase_ATP_BS"/>
</dbReference>
<reference evidence="14 15" key="1">
    <citation type="journal article" date="2015" name="Genome Announc.">
        <title>Expanding the biotechnology potential of lactobacilli through comparative genomics of 213 strains and associated genera.</title>
        <authorList>
            <person name="Sun Z."/>
            <person name="Harris H.M."/>
            <person name="McCann A."/>
            <person name="Guo C."/>
            <person name="Argimon S."/>
            <person name="Zhang W."/>
            <person name="Yang X."/>
            <person name="Jeffery I.B."/>
            <person name="Cooney J.C."/>
            <person name="Kagawa T.F."/>
            <person name="Liu W."/>
            <person name="Song Y."/>
            <person name="Salvetti E."/>
            <person name="Wrobel A."/>
            <person name="Rasinkangas P."/>
            <person name="Parkhill J."/>
            <person name="Rea M.C."/>
            <person name="O'Sullivan O."/>
            <person name="Ritari J."/>
            <person name="Douillard F.P."/>
            <person name="Paul Ross R."/>
            <person name="Yang R."/>
            <person name="Briner A.E."/>
            <person name="Felis G.E."/>
            <person name="de Vos W.M."/>
            <person name="Barrangou R."/>
            <person name="Klaenhammer T.R."/>
            <person name="Caufield P.W."/>
            <person name="Cui Y."/>
            <person name="Zhang H."/>
            <person name="O'Toole P.W."/>
        </authorList>
    </citation>
    <scope>NUCLEOTIDE SEQUENCE [LARGE SCALE GENOMIC DNA]</scope>
    <source>
        <strain evidence="14 15">NBRC 103219</strain>
    </source>
</reference>
<evidence type="ECO:0000313" key="15">
    <source>
        <dbReference type="Proteomes" id="UP000051886"/>
    </source>
</evidence>
<feature type="compositionally biased region" description="Polar residues" evidence="10">
    <location>
        <begin position="298"/>
        <end position="308"/>
    </location>
</feature>
<dbReference type="FunFam" id="3.30.200.20:FF:000035">
    <property type="entry name" value="Serine/threonine protein kinase Stk1"/>
    <property type="match status" value="1"/>
</dbReference>
<dbReference type="Pfam" id="PF00069">
    <property type="entry name" value="Pkinase"/>
    <property type="match status" value="1"/>
</dbReference>
<dbReference type="PANTHER" id="PTHR43289:SF34">
    <property type="entry name" value="SERINE_THREONINE-PROTEIN KINASE YBDM-RELATED"/>
    <property type="match status" value="1"/>
</dbReference>
<dbReference type="SMART" id="SM00740">
    <property type="entry name" value="PASTA"/>
    <property type="match status" value="3"/>
</dbReference>
<dbReference type="AlphaFoldDB" id="A0A0R2LLJ1"/>
<evidence type="ECO:0000256" key="2">
    <source>
        <dbReference type="ARBA" id="ARBA00022527"/>
    </source>
</evidence>
<keyword evidence="4 9" id="KW-0547">Nucleotide-binding</keyword>
<dbReference type="RefSeq" id="WP_017868033.1">
    <property type="nucleotide sequence ID" value="NZ_BJYB01000001.1"/>
</dbReference>
<dbReference type="PANTHER" id="PTHR43289">
    <property type="entry name" value="MITOGEN-ACTIVATED PROTEIN KINASE KINASE KINASE 20-RELATED"/>
    <property type="match status" value="1"/>
</dbReference>
<keyword evidence="15" id="KW-1185">Reference proteome</keyword>
<evidence type="ECO:0000256" key="1">
    <source>
        <dbReference type="ARBA" id="ARBA00012513"/>
    </source>
</evidence>
<dbReference type="InterPro" id="IPR005543">
    <property type="entry name" value="PASTA_dom"/>
</dbReference>
<keyword evidence="11" id="KW-0812">Transmembrane</keyword>
<comment type="catalytic activity">
    <reaction evidence="8">
        <text>L-seryl-[protein] + ATP = O-phospho-L-seryl-[protein] + ADP + H(+)</text>
        <dbReference type="Rhea" id="RHEA:17989"/>
        <dbReference type="Rhea" id="RHEA-COMP:9863"/>
        <dbReference type="Rhea" id="RHEA-COMP:11604"/>
        <dbReference type="ChEBI" id="CHEBI:15378"/>
        <dbReference type="ChEBI" id="CHEBI:29999"/>
        <dbReference type="ChEBI" id="CHEBI:30616"/>
        <dbReference type="ChEBI" id="CHEBI:83421"/>
        <dbReference type="ChEBI" id="CHEBI:456216"/>
        <dbReference type="EC" id="2.7.11.1"/>
    </reaction>
</comment>
<dbReference type="STRING" id="449659.IV66_GL000053"/>
<dbReference type="InterPro" id="IPR000719">
    <property type="entry name" value="Prot_kinase_dom"/>
</dbReference>
<dbReference type="Gene3D" id="3.30.10.20">
    <property type="match status" value="3"/>
</dbReference>
<keyword evidence="11" id="KW-0472">Membrane</keyword>
<evidence type="ECO:0000256" key="7">
    <source>
        <dbReference type="ARBA" id="ARBA00047899"/>
    </source>
</evidence>
<feature type="region of interest" description="Disordered" evidence="10">
    <location>
        <begin position="298"/>
        <end position="331"/>
    </location>
</feature>
<dbReference type="Pfam" id="PF03793">
    <property type="entry name" value="PASTA"/>
    <property type="match status" value="3"/>
</dbReference>
<keyword evidence="5 14" id="KW-0418">Kinase</keyword>
<dbReference type="CDD" id="cd14014">
    <property type="entry name" value="STKc_PknB_like"/>
    <property type="match status" value="1"/>
</dbReference>
<keyword evidence="11" id="KW-1133">Transmembrane helix</keyword>
<dbReference type="Pfam" id="PF21160">
    <property type="entry name" value="PrkC-like_PASTA-like"/>
    <property type="match status" value="1"/>
</dbReference>
<feature type="domain" description="Protein kinase" evidence="12">
    <location>
        <begin position="11"/>
        <end position="271"/>
    </location>
</feature>
<gene>
    <name evidence="14" type="ORF">IV66_GL000053</name>
</gene>
<accession>A0A0R2LLJ1</accession>
<keyword evidence="3" id="KW-0808">Transferase</keyword>
<feature type="domain" description="PASTA" evidence="13">
    <location>
        <begin position="361"/>
        <end position="428"/>
    </location>
</feature>
<dbReference type="CDD" id="cd06577">
    <property type="entry name" value="PASTA_pknB"/>
    <property type="match status" value="3"/>
</dbReference>
<dbReference type="FunFam" id="1.10.510.10:FF:000021">
    <property type="entry name" value="Serine/threonine protein kinase"/>
    <property type="match status" value="1"/>
</dbReference>
<feature type="region of interest" description="Disordered" evidence="10">
    <location>
        <begin position="563"/>
        <end position="594"/>
    </location>
</feature>
<dbReference type="PROSITE" id="PS00108">
    <property type="entry name" value="PROTEIN_KINASE_ST"/>
    <property type="match status" value="1"/>
</dbReference>
<dbReference type="OrthoDB" id="9788659at2"/>
<comment type="catalytic activity">
    <reaction evidence="7">
        <text>L-threonyl-[protein] + ATP = O-phospho-L-threonyl-[protein] + ADP + H(+)</text>
        <dbReference type="Rhea" id="RHEA:46608"/>
        <dbReference type="Rhea" id="RHEA-COMP:11060"/>
        <dbReference type="Rhea" id="RHEA-COMP:11605"/>
        <dbReference type="ChEBI" id="CHEBI:15378"/>
        <dbReference type="ChEBI" id="CHEBI:30013"/>
        <dbReference type="ChEBI" id="CHEBI:30616"/>
        <dbReference type="ChEBI" id="CHEBI:61977"/>
        <dbReference type="ChEBI" id="CHEBI:456216"/>
        <dbReference type="EC" id="2.7.11.1"/>
    </reaction>
</comment>
<evidence type="ECO:0000256" key="8">
    <source>
        <dbReference type="ARBA" id="ARBA00048679"/>
    </source>
</evidence>
<dbReference type="SUPFAM" id="SSF56112">
    <property type="entry name" value="Protein kinase-like (PK-like)"/>
    <property type="match status" value="1"/>
</dbReference>
<keyword evidence="2" id="KW-0723">Serine/threonine-protein kinase</keyword>
<sequence length="673" mass="75317">MESGYIINGRYKIIDTLGEGGMANVYVAYDLILKRSVAVKLLRLDMRNDQTAVRRFQGEAMSLTELTDPHIVTIYDIGEESGLQYLVMEYVQGMNLKEYIKKEFPFSPDRIIEIMQQILKAVDDAHQHGIIHRDLKPQNILLDQKGNVKITDFGIALAVSQSTMTKTNTVMGSVHYISPEQARGSIVTKQTDIYSLGIILFEMLTGHVPYRGENAVSIIMKHYNEAMPSVRQENSQIPQPLENVVLHATAKDLQDRYATVGEMFADLKTCLSPQRANEPKWQAKFLNDDETKILSDVQKNGKSATDTINGKGPTSPVDSDPDEKSNNKPRKKWSKKKKLVVLLLSFLAVLLLGTGLSYAMIPKDTTIPQLKGMTTSEASESLKDNKLKLGKITKEHSNTYYYGQVINSKPTAKSKIKEGSKIEIVVSKGPKKEKFGDYTGQQYRKVKKQLEKRDVTVQSEKVFSKKTPKGEIKDQSISADKKVLMSEAAVTFQVSKGPRSFKLRDLLNYTLKSAQDYADERGLTLNVIRENSDKYDEGLVMKQSPAPGSTLIQGAEINVTISAGRNKESSSESSETSSSSSSSSDTSSSSNGDQRFNLTIKLPFEDNDGQENNDIKIYIADKDHQIKDVYQTLNITDDRDIRLPFNLDEGKKGAYKIERDGKVVEEKDNITQE</sequence>
<dbReference type="Gene3D" id="1.10.510.10">
    <property type="entry name" value="Transferase(Phosphotransferase) domain 1"/>
    <property type="match status" value="1"/>
</dbReference>
<dbReference type="GO" id="GO:0005524">
    <property type="term" value="F:ATP binding"/>
    <property type="evidence" value="ECO:0007669"/>
    <property type="project" value="UniProtKB-UniRule"/>
</dbReference>
<feature type="compositionally biased region" description="Low complexity" evidence="10">
    <location>
        <begin position="571"/>
        <end position="590"/>
    </location>
</feature>
<dbReference type="NCBIfam" id="NF033483">
    <property type="entry name" value="PknB_PASTA_kin"/>
    <property type="match status" value="1"/>
</dbReference>